<dbReference type="Gene3D" id="3.90.1280.10">
    <property type="entry name" value="HSP33 redox switch-like"/>
    <property type="match status" value="1"/>
</dbReference>
<protein>
    <submittedName>
        <fullName evidence="6">Molecular chaperone Hsp33</fullName>
    </submittedName>
</protein>
<dbReference type="InterPro" id="IPR023212">
    <property type="entry name" value="Hsp33_helix_hairpin_bin_dom_sf"/>
</dbReference>
<dbReference type="InterPro" id="IPR016154">
    <property type="entry name" value="Heat_shock_Hsp33_C"/>
</dbReference>
<keyword evidence="1" id="KW-0963">Cytoplasm</keyword>
<keyword evidence="5" id="KW-0676">Redox-active center</keyword>
<keyword evidence="2" id="KW-0862">Zinc</keyword>
<dbReference type="InterPro" id="IPR000397">
    <property type="entry name" value="Heat_shock_Hsp33"/>
</dbReference>
<dbReference type="PIRSF" id="PIRSF005261">
    <property type="entry name" value="Heat_shock_Hsp33"/>
    <property type="match status" value="1"/>
</dbReference>
<comment type="caution">
    <text evidence="6">The sequence shown here is derived from an EMBL/GenBank/DDBJ whole genome shotgun (WGS) entry which is preliminary data.</text>
</comment>
<dbReference type="Gene3D" id="3.55.30.10">
    <property type="entry name" value="Hsp33 domain"/>
    <property type="match status" value="1"/>
</dbReference>
<dbReference type="CDD" id="cd00498">
    <property type="entry name" value="Hsp33"/>
    <property type="match status" value="1"/>
</dbReference>
<dbReference type="GO" id="GO:0044183">
    <property type="term" value="F:protein folding chaperone"/>
    <property type="evidence" value="ECO:0007669"/>
    <property type="project" value="TreeGrafter"/>
</dbReference>
<evidence type="ECO:0000256" key="2">
    <source>
        <dbReference type="ARBA" id="ARBA00022833"/>
    </source>
</evidence>
<keyword evidence="4" id="KW-0143">Chaperone</keyword>
<reference evidence="6 7" key="1">
    <citation type="submission" date="2019-03" db="EMBL/GenBank/DDBJ databases">
        <title>Genomic Encyclopedia of Type Strains, Phase IV (KMG-IV): sequencing the most valuable type-strain genomes for metagenomic binning, comparative biology and taxonomic classification.</title>
        <authorList>
            <person name="Goeker M."/>
        </authorList>
    </citation>
    <scope>NUCLEOTIDE SEQUENCE [LARGE SCALE GENOMIC DNA]</scope>
    <source>
        <strain evidence="6 7">DSM 21667</strain>
    </source>
</reference>
<organism evidence="6 7">
    <name type="scientific">Tahibacter aquaticus</name>
    <dbReference type="NCBI Taxonomy" id="520092"/>
    <lineage>
        <taxon>Bacteria</taxon>
        <taxon>Pseudomonadati</taxon>
        <taxon>Pseudomonadota</taxon>
        <taxon>Gammaproteobacteria</taxon>
        <taxon>Lysobacterales</taxon>
        <taxon>Rhodanobacteraceae</taxon>
        <taxon>Tahibacter</taxon>
    </lineage>
</organism>
<name>A0A4R6YR15_9GAMM</name>
<keyword evidence="7" id="KW-1185">Reference proteome</keyword>
<evidence type="ECO:0000256" key="5">
    <source>
        <dbReference type="ARBA" id="ARBA00023284"/>
    </source>
</evidence>
<dbReference type="RefSeq" id="WP_243746121.1">
    <property type="nucleotide sequence ID" value="NZ_SNZH01000013.1"/>
</dbReference>
<evidence type="ECO:0000313" key="6">
    <source>
        <dbReference type="EMBL" id="TDR40441.1"/>
    </source>
</evidence>
<evidence type="ECO:0000313" key="7">
    <source>
        <dbReference type="Proteomes" id="UP000295293"/>
    </source>
</evidence>
<gene>
    <name evidence="6" type="ORF">DFR29_113142</name>
</gene>
<dbReference type="EMBL" id="SNZH01000013">
    <property type="protein sequence ID" value="TDR40441.1"/>
    <property type="molecule type" value="Genomic_DNA"/>
</dbReference>
<accession>A0A4R6YR15</accession>
<dbReference type="Proteomes" id="UP000295293">
    <property type="component" value="Unassembled WGS sequence"/>
</dbReference>
<dbReference type="InterPro" id="IPR016153">
    <property type="entry name" value="Heat_shock_Hsp33_N"/>
</dbReference>
<dbReference type="AlphaFoldDB" id="A0A4R6YR15"/>
<dbReference type="Pfam" id="PF01430">
    <property type="entry name" value="HSP33"/>
    <property type="match status" value="1"/>
</dbReference>
<keyword evidence="3" id="KW-1015">Disulfide bond</keyword>
<dbReference type="SUPFAM" id="SSF64397">
    <property type="entry name" value="Hsp33 domain"/>
    <property type="match status" value="1"/>
</dbReference>
<evidence type="ECO:0000256" key="3">
    <source>
        <dbReference type="ARBA" id="ARBA00023157"/>
    </source>
</evidence>
<proteinExistence type="predicted"/>
<dbReference type="GO" id="GO:0005737">
    <property type="term" value="C:cytoplasm"/>
    <property type="evidence" value="ECO:0007669"/>
    <property type="project" value="InterPro"/>
</dbReference>
<dbReference type="PANTHER" id="PTHR30111">
    <property type="entry name" value="33 KDA CHAPERONIN"/>
    <property type="match status" value="1"/>
</dbReference>
<dbReference type="Gene3D" id="1.10.287.480">
    <property type="entry name" value="helix hairpin bin"/>
    <property type="match status" value="1"/>
</dbReference>
<dbReference type="GO" id="GO:0051082">
    <property type="term" value="F:unfolded protein binding"/>
    <property type="evidence" value="ECO:0007669"/>
    <property type="project" value="InterPro"/>
</dbReference>
<evidence type="ECO:0000256" key="1">
    <source>
        <dbReference type="ARBA" id="ARBA00022490"/>
    </source>
</evidence>
<sequence length="295" mass="32276">MHSPSDQLHRFLLERAGVSGVLVQLQDAWQEVASRSDYPATVASLLGQALAATAALAGTIKLSGALSLQLRSNDALSLLYTECNDGGRLRGLAQWREDIAERIDLADLDQPLLAITIDNSATGQRHQGLVPVEHGSLSHLLESYFERSEQLPSRIQLACAGGRAAALILQPLAQAGGNGETDPDGWNRVRHLAATLSEAELLQLTPEQVLLRLFHEENVQITGQRELHFGCQCSRERVAAVLRNLGRVESEAAVQPDGRIEVTCEFCNTRYHFDRIDLEQVLRDLPEAPGSESTH</sequence>
<dbReference type="GO" id="GO:0042026">
    <property type="term" value="P:protein refolding"/>
    <property type="evidence" value="ECO:0007669"/>
    <property type="project" value="TreeGrafter"/>
</dbReference>
<dbReference type="SUPFAM" id="SSF118352">
    <property type="entry name" value="HSP33 redox switch-like"/>
    <property type="match status" value="1"/>
</dbReference>
<dbReference type="PANTHER" id="PTHR30111:SF1">
    <property type="entry name" value="33 KDA CHAPERONIN"/>
    <property type="match status" value="1"/>
</dbReference>
<evidence type="ECO:0000256" key="4">
    <source>
        <dbReference type="ARBA" id="ARBA00023186"/>
    </source>
</evidence>